<organism evidence="1 3">
    <name type="scientific">Rhizophagus clarus</name>
    <dbReference type="NCBI Taxonomy" id="94130"/>
    <lineage>
        <taxon>Eukaryota</taxon>
        <taxon>Fungi</taxon>
        <taxon>Fungi incertae sedis</taxon>
        <taxon>Mucoromycota</taxon>
        <taxon>Glomeromycotina</taxon>
        <taxon>Glomeromycetes</taxon>
        <taxon>Glomerales</taxon>
        <taxon>Glomeraceae</taxon>
        <taxon>Rhizophagus</taxon>
    </lineage>
</organism>
<dbReference type="AlphaFoldDB" id="A0A2Z6S4A6"/>
<keyword evidence="3" id="KW-1185">Reference proteome</keyword>
<proteinExistence type="predicted"/>
<evidence type="ECO:0000313" key="2">
    <source>
        <dbReference type="EMBL" id="GES78605.1"/>
    </source>
</evidence>
<dbReference type="OrthoDB" id="2380172at2759"/>
<gene>
    <name evidence="2" type="ORF">RCL2_000592200</name>
    <name evidence="1" type="ORF">RclHR1_05420014</name>
</gene>
<comment type="caution">
    <text evidence="1">The sequence shown here is derived from an EMBL/GenBank/DDBJ whole genome shotgun (WGS) entry which is preliminary data.</text>
</comment>
<reference evidence="2" key="2">
    <citation type="submission" date="2019-10" db="EMBL/GenBank/DDBJ databases">
        <title>Conservation and host-specific expression of non-tandemly repeated heterogenous ribosome RNA gene in arbuscular mycorrhizal fungi.</title>
        <authorList>
            <person name="Maeda T."/>
            <person name="Kobayashi Y."/>
            <person name="Nakagawa T."/>
            <person name="Ezawa T."/>
            <person name="Yamaguchi K."/>
            <person name="Bino T."/>
            <person name="Nishimoto Y."/>
            <person name="Shigenobu S."/>
            <person name="Kawaguchi M."/>
        </authorList>
    </citation>
    <scope>NUCLEOTIDE SEQUENCE</scope>
    <source>
        <strain evidence="2">HR1</strain>
    </source>
</reference>
<sequence>MKDFNQSFIQWCHYISCNKYIIFLEYSCEELRAFPPACKRAFDDIKQQQCICCSCYENLGGHIHHRPGKGKELHADDITKGLEYLGN</sequence>
<accession>A0A2Z6S4A6</accession>
<dbReference type="EMBL" id="BEXD01003918">
    <property type="protein sequence ID" value="GBC03970.1"/>
    <property type="molecule type" value="Genomic_DNA"/>
</dbReference>
<name>A0A2Z6S4A6_9GLOM</name>
<protein>
    <submittedName>
        <fullName evidence="1">Uncharacterized protein</fullName>
    </submittedName>
</protein>
<reference evidence="1 3" key="1">
    <citation type="submission" date="2017-11" db="EMBL/GenBank/DDBJ databases">
        <title>The genome of Rhizophagus clarus HR1 reveals common genetic basis of auxotrophy among arbuscular mycorrhizal fungi.</title>
        <authorList>
            <person name="Kobayashi Y."/>
        </authorList>
    </citation>
    <scope>NUCLEOTIDE SEQUENCE [LARGE SCALE GENOMIC DNA]</scope>
    <source>
        <strain evidence="1 3">HR1</strain>
    </source>
</reference>
<dbReference type="Proteomes" id="UP000615446">
    <property type="component" value="Unassembled WGS sequence"/>
</dbReference>
<evidence type="ECO:0000313" key="1">
    <source>
        <dbReference type="EMBL" id="GBC03970.1"/>
    </source>
</evidence>
<dbReference type="Proteomes" id="UP000247702">
    <property type="component" value="Unassembled WGS sequence"/>
</dbReference>
<evidence type="ECO:0000313" key="3">
    <source>
        <dbReference type="Proteomes" id="UP000247702"/>
    </source>
</evidence>
<dbReference type="EMBL" id="BLAL01000040">
    <property type="protein sequence ID" value="GES78605.1"/>
    <property type="molecule type" value="Genomic_DNA"/>
</dbReference>